<dbReference type="Proteomes" id="UP000006054">
    <property type="component" value="Chromosome"/>
</dbReference>
<dbReference type="KEGG" id="fli:Fleli_2530"/>
<dbReference type="eggNOG" id="COG3332">
    <property type="taxonomic scope" value="Bacteria"/>
</dbReference>
<name>I4ALR0_BERLS</name>
<dbReference type="STRING" id="880071.Fleli_2530"/>
<gene>
    <name evidence="1" type="ordered locus">Fleli_2530</name>
</gene>
<dbReference type="InterPro" id="IPR008551">
    <property type="entry name" value="TANGO2"/>
</dbReference>
<accession>I4ALR0</accession>
<dbReference type="PANTHER" id="PTHR17985">
    <property type="entry name" value="SER/THR-RICH PROTEIN T10 IN DGCR REGION"/>
    <property type="match status" value="1"/>
</dbReference>
<sequence length="258" mass="29916">MCTLTFVPLENNNFILTSSRDEQKTRKNSDLPAFTEINKTKILRPVDGDAGGSWVGSTDKGRTLCLLNGAFQKHIRNTPYRKSRGIILMELLAAKSQKEIESYDFSKIESFTLIWIEKDKIKNTLLLTEYRWVEEENKLHTKSVDTNFAHIWSSTTLYTSEIAEKREEWFEEWTEFYFKKGQSIDAISQILWHFHVKGGEKQNAIPREQILMDDPHGGTVSLTQIISHFGSNSKKNKLTMKHYNLNTLKSSFDEILMK</sequence>
<keyword evidence="2" id="KW-1185">Reference proteome</keyword>
<reference evidence="2" key="1">
    <citation type="submission" date="2012-06" db="EMBL/GenBank/DDBJ databases">
        <title>The complete genome of Flexibacter litoralis DSM 6794.</title>
        <authorList>
            <person name="Lucas S."/>
            <person name="Copeland A."/>
            <person name="Lapidus A."/>
            <person name="Glavina del Rio T."/>
            <person name="Dalin E."/>
            <person name="Tice H."/>
            <person name="Bruce D."/>
            <person name="Goodwin L."/>
            <person name="Pitluck S."/>
            <person name="Peters L."/>
            <person name="Ovchinnikova G."/>
            <person name="Lu M."/>
            <person name="Kyrpides N."/>
            <person name="Mavromatis K."/>
            <person name="Ivanova N."/>
            <person name="Brettin T."/>
            <person name="Detter J.C."/>
            <person name="Han C."/>
            <person name="Larimer F."/>
            <person name="Land M."/>
            <person name="Hauser L."/>
            <person name="Markowitz V."/>
            <person name="Cheng J.-F."/>
            <person name="Hugenholtz P."/>
            <person name="Woyke T."/>
            <person name="Wu D."/>
            <person name="Spring S."/>
            <person name="Lang E."/>
            <person name="Kopitz M."/>
            <person name="Brambilla E."/>
            <person name="Klenk H.-P."/>
            <person name="Eisen J.A."/>
        </authorList>
    </citation>
    <scope>NUCLEOTIDE SEQUENCE [LARGE SCALE GENOMIC DNA]</scope>
    <source>
        <strain evidence="2">ATCC 23117 / DSM 6794 / NBRC 15988 / NCIMB 1366 / Sio-4</strain>
    </source>
</reference>
<dbReference type="Pfam" id="PF05742">
    <property type="entry name" value="TANGO2"/>
    <property type="match status" value="1"/>
</dbReference>
<dbReference type="AlphaFoldDB" id="I4ALR0"/>
<dbReference type="EMBL" id="CP003345">
    <property type="protein sequence ID" value="AFM04895.1"/>
    <property type="molecule type" value="Genomic_DNA"/>
</dbReference>
<evidence type="ECO:0008006" key="3">
    <source>
        <dbReference type="Google" id="ProtNLM"/>
    </source>
</evidence>
<proteinExistence type="predicted"/>
<dbReference type="OrthoDB" id="4380123at2"/>
<dbReference type="RefSeq" id="WP_014798332.1">
    <property type="nucleotide sequence ID" value="NC_018018.1"/>
</dbReference>
<dbReference type="PANTHER" id="PTHR17985:SF8">
    <property type="entry name" value="TRANSPORT AND GOLGI ORGANIZATION PROTEIN 2 HOMOLOG"/>
    <property type="match status" value="1"/>
</dbReference>
<evidence type="ECO:0000313" key="2">
    <source>
        <dbReference type="Proteomes" id="UP000006054"/>
    </source>
</evidence>
<dbReference type="PATRIC" id="fig|880071.3.peg.2520"/>
<dbReference type="HOGENOM" id="CLU_084211_0_0_10"/>
<protein>
    <recommendedName>
        <fullName evidence="3">Transport and Golgi organisation 2</fullName>
    </recommendedName>
</protein>
<evidence type="ECO:0000313" key="1">
    <source>
        <dbReference type="EMBL" id="AFM04895.1"/>
    </source>
</evidence>
<organism evidence="1 2">
    <name type="scientific">Bernardetia litoralis (strain ATCC 23117 / DSM 6794 / NBRC 15988 / NCIMB 1366 / Fx l1 / Sio-4)</name>
    <name type="common">Flexibacter litoralis</name>
    <dbReference type="NCBI Taxonomy" id="880071"/>
    <lineage>
        <taxon>Bacteria</taxon>
        <taxon>Pseudomonadati</taxon>
        <taxon>Bacteroidota</taxon>
        <taxon>Cytophagia</taxon>
        <taxon>Cytophagales</taxon>
        <taxon>Bernardetiaceae</taxon>
        <taxon>Bernardetia</taxon>
    </lineage>
</organism>